<evidence type="ECO:0000256" key="4">
    <source>
        <dbReference type="ARBA" id="ARBA00023242"/>
    </source>
</evidence>
<dbReference type="PROSITE" id="PS50048">
    <property type="entry name" value="ZN2_CY6_FUNGAL_2"/>
    <property type="match status" value="1"/>
</dbReference>
<sequence>MHNTTAAESDASSNSRCSTPSSPSLAHNMDDDQFPADVPLLRSCENCRRKKRKCSGNRPACTRCSAQGEKCVYRPTARFFKPARHSIDNPTTARKRSTATNIAKHQYRRPRALSAFAAAQDRLKQDPGLGTLAPADLMLSSSPGFDVGQGPQLAQQKLGHKTLVGALAQSLPSISIAPPASVDGGLAYMTAGDESAVEVSYPSISLSPPHMIPGYASSPMIAHSPLCDSAYTAQLLLANAYTRQQQQQAMFTGQHLVTMAGTPLYSPPLSASSFSTGISATPPLTDSVPSPYSVPYHPGINLWPTPADLVNCNLTAAPLMPMANLAMSTQTPGGEYEFMHPSPRPAANAYSEWLA</sequence>
<keyword evidence="8" id="KW-1185">Reference proteome</keyword>
<dbReference type="GO" id="GO:0000981">
    <property type="term" value="F:DNA-binding transcription factor activity, RNA polymerase II-specific"/>
    <property type="evidence" value="ECO:0007669"/>
    <property type="project" value="InterPro"/>
</dbReference>
<organism evidence="7 8">
    <name type="scientific">Coemansia aciculifera</name>
    <dbReference type="NCBI Taxonomy" id="417176"/>
    <lineage>
        <taxon>Eukaryota</taxon>
        <taxon>Fungi</taxon>
        <taxon>Fungi incertae sedis</taxon>
        <taxon>Zoopagomycota</taxon>
        <taxon>Kickxellomycotina</taxon>
        <taxon>Kickxellomycetes</taxon>
        <taxon>Kickxellales</taxon>
        <taxon>Kickxellaceae</taxon>
        <taxon>Coemansia</taxon>
    </lineage>
</organism>
<protein>
    <recommendedName>
        <fullName evidence="6">Zn(2)-C6 fungal-type domain-containing protein</fullName>
    </recommendedName>
</protein>
<dbReference type="CDD" id="cd00067">
    <property type="entry name" value="GAL4"/>
    <property type="match status" value="1"/>
</dbReference>
<dbReference type="PROSITE" id="PS00463">
    <property type="entry name" value="ZN2_CY6_FUNGAL_1"/>
    <property type="match status" value="1"/>
</dbReference>
<dbReference type="SMART" id="SM00066">
    <property type="entry name" value="GAL4"/>
    <property type="match status" value="1"/>
</dbReference>
<dbReference type="InterPro" id="IPR050675">
    <property type="entry name" value="OAF3"/>
</dbReference>
<evidence type="ECO:0000256" key="2">
    <source>
        <dbReference type="ARBA" id="ARBA00023125"/>
    </source>
</evidence>
<dbReference type="GO" id="GO:0003677">
    <property type="term" value="F:DNA binding"/>
    <property type="evidence" value="ECO:0007669"/>
    <property type="project" value="UniProtKB-KW"/>
</dbReference>
<dbReference type="Proteomes" id="UP001140074">
    <property type="component" value="Unassembled WGS sequence"/>
</dbReference>
<keyword evidence="3" id="KW-0804">Transcription</keyword>
<reference evidence="7" key="1">
    <citation type="submission" date="2022-07" db="EMBL/GenBank/DDBJ databases">
        <title>Phylogenomic reconstructions and comparative analyses of Kickxellomycotina fungi.</title>
        <authorList>
            <person name="Reynolds N.K."/>
            <person name="Stajich J.E."/>
            <person name="Barry K."/>
            <person name="Grigoriev I.V."/>
            <person name="Crous P."/>
            <person name="Smith M.E."/>
        </authorList>
    </citation>
    <scope>NUCLEOTIDE SEQUENCE</scope>
    <source>
        <strain evidence="7">RSA 476</strain>
    </source>
</reference>
<comment type="caution">
    <text evidence="7">The sequence shown here is derived from an EMBL/GenBank/DDBJ whole genome shotgun (WGS) entry which is preliminary data.</text>
</comment>
<dbReference type="SUPFAM" id="SSF57701">
    <property type="entry name" value="Zn2/Cys6 DNA-binding domain"/>
    <property type="match status" value="1"/>
</dbReference>
<evidence type="ECO:0000256" key="1">
    <source>
        <dbReference type="ARBA" id="ARBA00023015"/>
    </source>
</evidence>
<dbReference type="EMBL" id="JANBUY010000300">
    <property type="protein sequence ID" value="KAJ2860399.1"/>
    <property type="molecule type" value="Genomic_DNA"/>
</dbReference>
<keyword evidence="4" id="KW-0539">Nucleus</keyword>
<evidence type="ECO:0000256" key="3">
    <source>
        <dbReference type="ARBA" id="ARBA00023163"/>
    </source>
</evidence>
<dbReference type="PANTHER" id="PTHR31069">
    <property type="entry name" value="OLEATE-ACTIVATED TRANSCRIPTION FACTOR 1-RELATED"/>
    <property type="match status" value="1"/>
</dbReference>
<feature type="region of interest" description="Disordered" evidence="5">
    <location>
        <begin position="1"/>
        <end position="32"/>
    </location>
</feature>
<name>A0A9W8M306_9FUNG</name>
<evidence type="ECO:0000313" key="8">
    <source>
        <dbReference type="Proteomes" id="UP001140074"/>
    </source>
</evidence>
<dbReference type="AlphaFoldDB" id="A0A9W8M306"/>
<keyword evidence="1" id="KW-0805">Transcription regulation</keyword>
<proteinExistence type="predicted"/>
<dbReference type="InterPro" id="IPR001138">
    <property type="entry name" value="Zn2Cys6_DnaBD"/>
</dbReference>
<evidence type="ECO:0000256" key="5">
    <source>
        <dbReference type="SAM" id="MobiDB-lite"/>
    </source>
</evidence>
<gene>
    <name evidence="7" type="ORF">GGH94_005537</name>
</gene>
<dbReference type="Gene3D" id="4.10.240.10">
    <property type="entry name" value="Zn(2)-C6 fungal-type DNA-binding domain"/>
    <property type="match status" value="1"/>
</dbReference>
<dbReference type="GO" id="GO:0008270">
    <property type="term" value="F:zinc ion binding"/>
    <property type="evidence" value="ECO:0007669"/>
    <property type="project" value="InterPro"/>
</dbReference>
<feature type="domain" description="Zn(2)-C6 fungal-type" evidence="6">
    <location>
        <begin position="43"/>
        <end position="73"/>
    </location>
</feature>
<accession>A0A9W8M306</accession>
<keyword evidence="2" id="KW-0238">DNA-binding</keyword>
<dbReference type="PANTHER" id="PTHR31069:SF32">
    <property type="entry name" value="ARGININE METABOLISM REGULATION PROTEIN II"/>
    <property type="match status" value="1"/>
</dbReference>
<feature type="compositionally biased region" description="Polar residues" evidence="5">
    <location>
        <begin position="1"/>
        <end position="11"/>
    </location>
</feature>
<evidence type="ECO:0000259" key="6">
    <source>
        <dbReference type="PROSITE" id="PS50048"/>
    </source>
</evidence>
<feature type="compositionally biased region" description="Low complexity" evidence="5">
    <location>
        <begin position="12"/>
        <end position="24"/>
    </location>
</feature>
<dbReference type="Pfam" id="PF00172">
    <property type="entry name" value="Zn_clus"/>
    <property type="match status" value="1"/>
</dbReference>
<dbReference type="InterPro" id="IPR036864">
    <property type="entry name" value="Zn2-C6_fun-type_DNA-bd_sf"/>
</dbReference>
<evidence type="ECO:0000313" key="7">
    <source>
        <dbReference type="EMBL" id="KAJ2860399.1"/>
    </source>
</evidence>